<dbReference type="GO" id="GO:0016301">
    <property type="term" value="F:kinase activity"/>
    <property type="evidence" value="ECO:0007669"/>
    <property type="project" value="UniProtKB-KW"/>
</dbReference>
<evidence type="ECO:0000313" key="10">
    <source>
        <dbReference type="Proteomes" id="UP000236163"/>
    </source>
</evidence>
<keyword evidence="3" id="KW-0963">Cytoplasm</keyword>
<dbReference type="InterPro" id="IPR051471">
    <property type="entry name" value="Bacterial_PTS_sugar_comp"/>
</dbReference>
<evidence type="ECO:0000256" key="6">
    <source>
        <dbReference type="ARBA" id="ARBA00022683"/>
    </source>
</evidence>
<name>A0A1J6Z700_SALHO</name>
<dbReference type="Pfam" id="PF03610">
    <property type="entry name" value="EIIA-man"/>
    <property type="match status" value="1"/>
</dbReference>
<comment type="caution">
    <text evidence="9">The sequence shown here is derived from an EMBL/GenBank/DDBJ whole genome shotgun (WGS) entry which is preliminary data.</text>
</comment>
<evidence type="ECO:0000256" key="3">
    <source>
        <dbReference type="ARBA" id="ARBA00022490"/>
    </source>
</evidence>
<evidence type="ECO:0000256" key="2">
    <source>
        <dbReference type="ARBA" id="ARBA00022448"/>
    </source>
</evidence>
<dbReference type="GO" id="GO:0005737">
    <property type="term" value="C:cytoplasm"/>
    <property type="evidence" value="ECO:0007669"/>
    <property type="project" value="UniProtKB-SubCell"/>
</dbReference>
<dbReference type="CDD" id="cd00006">
    <property type="entry name" value="PTS_IIA_man"/>
    <property type="match status" value="1"/>
</dbReference>
<dbReference type="SUPFAM" id="SSF53062">
    <property type="entry name" value="PTS system fructose IIA component-like"/>
    <property type="match status" value="1"/>
</dbReference>
<organism evidence="9 10">
    <name type="scientific">Salmonella enterica subsp. houtenae serovar 50:g,z51:-</name>
    <dbReference type="NCBI Taxonomy" id="1173947"/>
    <lineage>
        <taxon>Bacteria</taxon>
        <taxon>Pseudomonadati</taxon>
        <taxon>Pseudomonadota</taxon>
        <taxon>Gammaproteobacteria</taxon>
        <taxon>Enterobacterales</taxon>
        <taxon>Enterobacteriaceae</taxon>
        <taxon>Salmonella</taxon>
    </lineage>
</organism>
<dbReference type="AlphaFoldDB" id="A0A1J6Z700"/>
<dbReference type="GO" id="GO:0009401">
    <property type="term" value="P:phosphoenolpyruvate-dependent sugar phosphotransferase system"/>
    <property type="evidence" value="ECO:0007669"/>
    <property type="project" value="UniProtKB-KW"/>
</dbReference>
<dbReference type="InterPro" id="IPR004701">
    <property type="entry name" value="PTS_EIIA_man-typ"/>
</dbReference>
<keyword evidence="4" id="KW-0762">Sugar transport</keyword>
<keyword evidence="2" id="KW-0813">Transport</keyword>
<evidence type="ECO:0000256" key="4">
    <source>
        <dbReference type="ARBA" id="ARBA00022597"/>
    </source>
</evidence>
<dbReference type="PROSITE" id="PS51096">
    <property type="entry name" value="PTS_EIIA_TYPE_4"/>
    <property type="match status" value="1"/>
</dbReference>
<dbReference type="PANTHER" id="PTHR33799">
    <property type="entry name" value="PTS PERMEASE-RELATED-RELATED"/>
    <property type="match status" value="1"/>
</dbReference>
<dbReference type="STRING" id="523831.SEHO0A_04609"/>
<evidence type="ECO:0000259" key="8">
    <source>
        <dbReference type="PROSITE" id="PS51096"/>
    </source>
</evidence>
<evidence type="ECO:0000313" key="9">
    <source>
        <dbReference type="EMBL" id="PNO32308.1"/>
    </source>
</evidence>
<protein>
    <submittedName>
        <fullName evidence="9">PTS mannose transporter subunit IIA</fullName>
    </submittedName>
</protein>
<evidence type="ECO:0000256" key="7">
    <source>
        <dbReference type="ARBA" id="ARBA00022777"/>
    </source>
</evidence>
<proteinExistence type="predicted"/>
<dbReference type="NCBIfam" id="NF040761">
    <property type="entry name" value="AgaF"/>
    <property type="match status" value="1"/>
</dbReference>
<dbReference type="InterPro" id="IPR033887">
    <property type="entry name" value="PTS_IIA_man"/>
</dbReference>
<dbReference type="PANTHER" id="PTHR33799:SF1">
    <property type="entry name" value="PTS SYSTEM MANNOSE-SPECIFIC EIIAB COMPONENT-RELATED"/>
    <property type="match status" value="1"/>
</dbReference>
<keyword evidence="6" id="KW-0598">Phosphotransferase system</keyword>
<keyword evidence="7" id="KW-0418">Kinase</keyword>
<gene>
    <name evidence="9" type="ORF">RK55_003180</name>
</gene>
<sequence>MIGIIVVGHINFASGLRSAVEAIAGEQPYIEYIDFIPGMSTEQLEIHIRQAVEKCQTGEGILVFTDVAGGSPCNRATAVMSDYSDIRVITGSNLPMIANACLERDGTNLDELTSLIVELGHHSIGLIDINSLETDDKPNDMNDGL</sequence>
<dbReference type="EMBL" id="JWSP02000004">
    <property type="protein sequence ID" value="PNO32308.1"/>
    <property type="molecule type" value="Genomic_DNA"/>
</dbReference>
<dbReference type="GO" id="GO:0016020">
    <property type="term" value="C:membrane"/>
    <property type="evidence" value="ECO:0007669"/>
    <property type="project" value="InterPro"/>
</dbReference>
<keyword evidence="5" id="KW-0808">Transferase</keyword>
<comment type="subcellular location">
    <subcellularLocation>
        <location evidence="1">Cytoplasm</location>
    </subcellularLocation>
</comment>
<accession>A0A1J6Z700</accession>
<dbReference type="Proteomes" id="UP000236163">
    <property type="component" value="Unassembled WGS sequence"/>
</dbReference>
<reference evidence="10" key="1">
    <citation type="submission" date="2017-12" db="EMBL/GenBank/DDBJ databases">
        <title>FDA dAtabase for Regulatory Grade micrObial Sequences (FDA-ARGOS): Supporting development and validation of Infectious Disease Dx tests.</title>
        <authorList>
            <person name="Sichtig H."/>
            <person name="Tallon L."/>
            <person name="Sadzewicz L."/>
            <person name="Sengamalay N."/>
            <person name="Nagaraj S."/>
            <person name="Vavikolanu K."/>
            <person name="Aluvathingal J."/>
            <person name="Nadendla S."/>
            <person name="Pirone D.C."/>
            <person name="Hoffman M."/>
            <person name="Muruvanda T."/>
            <person name="Allard M."/>
            <person name="Evans P."/>
        </authorList>
    </citation>
    <scope>NUCLEOTIDE SEQUENCE [LARGE SCALE GENOMIC DNA]</scope>
    <source>
        <strain evidence="10">FDAARGOS_55</strain>
    </source>
</reference>
<evidence type="ECO:0000256" key="1">
    <source>
        <dbReference type="ARBA" id="ARBA00004496"/>
    </source>
</evidence>
<feature type="domain" description="PTS EIIA type-4" evidence="8">
    <location>
        <begin position="1"/>
        <end position="124"/>
    </location>
</feature>
<evidence type="ECO:0000256" key="5">
    <source>
        <dbReference type="ARBA" id="ARBA00022679"/>
    </source>
</evidence>
<dbReference type="Gene3D" id="3.40.50.510">
    <property type="entry name" value="Phosphotransferase system, mannose-type IIA component"/>
    <property type="match status" value="1"/>
</dbReference>
<dbReference type="InterPro" id="IPR036662">
    <property type="entry name" value="PTS_EIIA_man-typ_sf"/>
</dbReference>